<dbReference type="AlphaFoldDB" id="A0A1H3NMN3"/>
<dbReference type="STRING" id="44576.SAMN05421881_107611"/>
<name>A0A1H3NMN3_9PROT</name>
<reference evidence="1 2" key="1">
    <citation type="submission" date="2016-10" db="EMBL/GenBank/DDBJ databases">
        <authorList>
            <person name="de Groot N.N."/>
        </authorList>
    </citation>
    <scope>NUCLEOTIDE SEQUENCE [LARGE SCALE GENOMIC DNA]</scope>
    <source>
        <strain evidence="1 2">Nm1</strain>
    </source>
</reference>
<dbReference type="EMBL" id="FNOY01000076">
    <property type="protein sequence ID" value="SDY90013.1"/>
    <property type="molecule type" value="Genomic_DNA"/>
</dbReference>
<gene>
    <name evidence="1" type="ORF">SAMN05421881_107611</name>
</gene>
<dbReference type="Pfam" id="PF09601">
    <property type="entry name" value="DUF2459"/>
    <property type="match status" value="1"/>
</dbReference>
<evidence type="ECO:0000313" key="1">
    <source>
        <dbReference type="EMBL" id="SDY90013.1"/>
    </source>
</evidence>
<protein>
    <recommendedName>
        <fullName evidence="3">DUF2459 domain-containing protein</fullName>
    </recommendedName>
</protein>
<evidence type="ECO:0008006" key="3">
    <source>
        <dbReference type="Google" id="ProtNLM"/>
    </source>
</evidence>
<dbReference type="RefSeq" id="WP_090415645.1">
    <property type="nucleotide sequence ID" value="NZ_FNOY01000076.1"/>
</dbReference>
<accession>A0A1H3NMN3</accession>
<dbReference type="Proteomes" id="UP000198640">
    <property type="component" value="Unassembled WGS sequence"/>
</dbReference>
<dbReference type="InterPro" id="IPR011727">
    <property type="entry name" value="CHP02117"/>
</dbReference>
<proteinExistence type="predicted"/>
<evidence type="ECO:0000313" key="2">
    <source>
        <dbReference type="Proteomes" id="UP000198640"/>
    </source>
</evidence>
<keyword evidence="2" id="KW-1185">Reference proteome</keyword>
<sequence>MATPDGAEHSAGGGVWLLWMLIPAKGMTAEMMPTPELHPCELVYVVNHGLHTGIVVKREDLLAVVPGLSSDWTVGNYIEVGWGDAKYYQARKTSIILAIRAMFWPTDSVLHVVSIPETPHRFFWGDVTIVALTLPRVGYQRLLGFIAESFDYAEGRRMVSLGPGLYGNSRFYRARGSFHAFNTCNTWVARSLEVSGYPIRSRGIVSATGLLSRLRTFDPTMHCLPDY</sequence>
<dbReference type="OrthoDB" id="211174at2"/>
<organism evidence="1 2">
    <name type="scientific">Nitrosomonas halophila</name>
    <dbReference type="NCBI Taxonomy" id="44576"/>
    <lineage>
        <taxon>Bacteria</taxon>
        <taxon>Pseudomonadati</taxon>
        <taxon>Pseudomonadota</taxon>
        <taxon>Betaproteobacteria</taxon>
        <taxon>Nitrosomonadales</taxon>
        <taxon>Nitrosomonadaceae</taxon>
        <taxon>Nitrosomonas</taxon>
    </lineage>
</organism>